<protein>
    <submittedName>
        <fullName evidence="1">Uncharacterized protein</fullName>
    </submittedName>
</protein>
<comment type="caution">
    <text evidence="1">The sequence shown here is derived from an EMBL/GenBank/DDBJ whole genome shotgun (WGS) entry which is preliminary data.</text>
</comment>
<organism evidence="1 2">
    <name type="scientific">Merluccius polli</name>
    <name type="common">Benguela hake</name>
    <name type="synonym">Merluccius cadenati</name>
    <dbReference type="NCBI Taxonomy" id="89951"/>
    <lineage>
        <taxon>Eukaryota</taxon>
        <taxon>Metazoa</taxon>
        <taxon>Chordata</taxon>
        <taxon>Craniata</taxon>
        <taxon>Vertebrata</taxon>
        <taxon>Euteleostomi</taxon>
        <taxon>Actinopterygii</taxon>
        <taxon>Neopterygii</taxon>
        <taxon>Teleostei</taxon>
        <taxon>Neoteleostei</taxon>
        <taxon>Acanthomorphata</taxon>
        <taxon>Zeiogadaria</taxon>
        <taxon>Gadariae</taxon>
        <taxon>Gadiformes</taxon>
        <taxon>Gadoidei</taxon>
        <taxon>Merlucciidae</taxon>
        <taxon>Merluccius</taxon>
    </lineage>
</organism>
<reference evidence="1" key="1">
    <citation type="journal article" date="2023" name="Front. Mar. Sci.">
        <title>A new Merluccius polli reference genome to investigate the effects of global change in West African waters.</title>
        <authorList>
            <person name="Mateo J.L."/>
            <person name="Blanco-Fernandez C."/>
            <person name="Garcia-Vazquez E."/>
            <person name="Machado-Schiaffino G."/>
        </authorList>
    </citation>
    <scope>NUCLEOTIDE SEQUENCE</scope>
    <source>
        <strain evidence="1">C29</strain>
        <tissue evidence="1">Fin</tissue>
    </source>
</reference>
<dbReference type="InterPro" id="IPR038269">
    <property type="entry name" value="SCAN_sf"/>
</dbReference>
<dbReference type="AlphaFoldDB" id="A0AA47M979"/>
<dbReference type="Gene3D" id="1.10.4020.10">
    <property type="entry name" value="DNA breaking-rejoining enzymes"/>
    <property type="match status" value="1"/>
</dbReference>
<dbReference type="EMBL" id="JAOPHQ010005288">
    <property type="protein sequence ID" value="KAK0136003.1"/>
    <property type="molecule type" value="Genomic_DNA"/>
</dbReference>
<gene>
    <name evidence="1" type="ORF">N1851_028104</name>
</gene>
<keyword evidence="2" id="KW-1185">Reference proteome</keyword>
<name>A0AA47M979_MERPO</name>
<accession>A0AA47M979</accession>
<proteinExistence type="predicted"/>
<dbReference type="SUPFAM" id="SSF47353">
    <property type="entry name" value="Retrovirus capsid dimerization domain-like"/>
    <property type="match status" value="1"/>
</dbReference>
<evidence type="ECO:0000313" key="1">
    <source>
        <dbReference type="EMBL" id="KAK0136003.1"/>
    </source>
</evidence>
<sequence length="173" mass="19293">MISVPTSRLTKLGPEDDVEAYLEIFERTARGEGWPEEQWAHILGGSSLDPPSRRAAGFNTGTGQSAVLAYYGHSLAARAQRFHDWRFDPRGAVRSQIAQQGRLIRRWLTGDDGPSVLDRVLLDNTIRQLSPDAQRTLALNHPNTVDELIRQLENWQVAQQLSGADGERSHLDG</sequence>
<evidence type="ECO:0000313" key="2">
    <source>
        <dbReference type="Proteomes" id="UP001174136"/>
    </source>
</evidence>
<dbReference type="Proteomes" id="UP001174136">
    <property type="component" value="Unassembled WGS sequence"/>
</dbReference>